<dbReference type="PROSITE" id="PS50297">
    <property type="entry name" value="ANK_REP_REGION"/>
    <property type="match status" value="1"/>
</dbReference>
<dbReference type="SUPFAM" id="SSF48403">
    <property type="entry name" value="Ankyrin repeat"/>
    <property type="match status" value="1"/>
</dbReference>
<feature type="repeat" description="ANK" evidence="3">
    <location>
        <begin position="741"/>
        <end position="776"/>
    </location>
</feature>
<keyword evidence="7" id="KW-1185">Reference proteome</keyword>
<evidence type="ECO:0000256" key="3">
    <source>
        <dbReference type="PROSITE-ProRule" id="PRU00023"/>
    </source>
</evidence>
<evidence type="ECO:0000259" key="5">
    <source>
        <dbReference type="PROSITE" id="PS50011"/>
    </source>
</evidence>
<keyword evidence="6" id="KW-0808">Transferase</keyword>
<evidence type="ECO:0000313" key="6">
    <source>
        <dbReference type="EMBL" id="RGP64295.1"/>
    </source>
</evidence>
<dbReference type="Gene3D" id="1.10.510.10">
    <property type="entry name" value="Transferase(Phosphotransferase) domain 1"/>
    <property type="match status" value="1"/>
</dbReference>
<comment type="caution">
    <text evidence="6">The sequence shown here is derived from an EMBL/GenBank/DDBJ whole genome shotgun (WGS) entry which is preliminary data.</text>
</comment>
<feature type="compositionally biased region" description="Acidic residues" evidence="4">
    <location>
        <begin position="33"/>
        <end position="43"/>
    </location>
</feature>
<feature type="repeat" description="ANK" evidence="3">
    <location>
        <begin position="708"/>
        <end position="740"/>
    </location>
</feature>
<dbReference type="GO" id="GO:0005524">
    <property type="term" value="F:ATP binding"/>
    <property type="evidence" value="ECO:0007669"/>
    <property type="project" value="InterPro"/>
</dbReference>
<dbReference type="Gene3D" id="1.25.40.20">
    <property type="entry name" value="Ankyrin repeat-containing domain"/>
    <property type="match status" value="2"/>
</dbReference>
<dbReference type="PROSITE" id="PS50011">
    <property type="entry name" value="PROTEIN_KINASE_DOM"/>
    <property type="match status" value="1"/>
</dbReference>
<reference evidence="6 7" key="1">
    <citation type="journal article" date="2018" name="PLoS Pathog.">
        <title>Evolution of structural diversity of trichothecenes, a family of toxins produced by plant pathogenic and entomopathogenic fungi.</title>
        <authorList>
            <person name="Proctor R.H."/>
            <person name="McCormick S.P."/>
            <person name="Kim H.S."/>
            <person name="Cardoza R.E."/>
            <person name="Stanley A.M."/>
            <person name="Lindo L."/>
            <person name="Kelly A."/>
            <person name="Brown D.W."/>
            <person name="Lee T."/>
            <person name="Vaughan M.M."/>
            <person name="Alexander N.J."/>
            <person name="Busman M."/>
            <person name="Gutierrez S."/>
        </authorList>
    </citation>
    <scope>NUCLEOTIDE SEQUENCE [LARGE SCALE GENOMIC DNA]</scope>
    <source>
        <strain evidence="6 7">NRRL 3299</strain>
    </source>
</reference>
<name>A0A395RW24_FUSSP</name>
<feature type="domain" description="Protein kinase" evidence="5">
    <location>
        <begin position="143"/>
        <end position="457"/>
    </location>
</feature>
<dbReference type="Pfam" id="PF00069">
    <property type="entry name" value="Pkinase"/>
    <property type="match status" value="1"/>
</dbReference>
<proteinExistence type="predicted"/>
<dbReference type="PANTHER" id="PTHR24198:SF165">
    <property type="entry name" value="ANKYRIN REPEAT-CONTAINING PROTEIN-RELATED"/>
    <property type="match status" value="1"/>
</dbReference>
<dbReference type="PROSITE" id="PS50088">
    <property type="entry name" value="ANK_REPEAT"/>
    <property type="match status" value="2"/>
</dbReference>
<feature type="compositionally biased region" description="Basic and acidic residues" evidence="4">
    <location>
        <begin position="1"/>
        <end position="10"/>
    </location>
</feature>
<dbReference type="EMBL" id="PXOF01000118">
    <property type="protein sequence ID" value="RGP64295.1"/>
    <property type="molecule type" value="Genomic_DNA"/>
</dbReference>
<gene>
    <name evidence="6" type="ORF">FSPOR_8115</name>
</gene>
<dbReference type="SMART" id="SM00248">
    <property type="entry name" value="ANK"/>
    <property type="match status" value="7"/>
</dbReference>
<evidence type="ECO:0000313" key="7">
    <source>
        <dbReference type="Proteomes" id="UP000266152"/>
    </source>
</evidence>
<dbReference type="Pfam" id="PF12796">
    <property type="entry name" value="Ank_2"/>
    <property type="match status" value="1"/>
</dbReference>
<dbReference type="PANTHER" id="PTHR24198">
    <property type="entry name" value="ANKYRIN REPEAT AND PROTEIN KINASE DOMAIN-CONTAINING PROTEIN"/>
    <property type="match status" value="1"/>
</dbReference>
<evidence type="ECO:0000256" key="1">
    <source>
        <dbReference type="ARBA" id="ARBA00022737"/>
    </source>
</evidence>
<dbReference type="InterPro" id="IPR011009">
    <property type="entry name" value="Kinase-like_dom_sf"/>
</dbReference>
<dbReference type="SMART" id="SM00220">
    <property type="entry name" value="S_TKc"/>
    <property type="match status" value="1"/>
</dbReference>
<keyword evidence="1" id="KW-0677">Repeat</keyword>
<evidence type="ECO:0000256" key="2">
    <source>
        <dbReference type="ARBA" id="ARBA00023043"/>
    </source>
</evidence>
<keyword evidence="2 3" id="KW-0040">ANK repeat</keyword>
<dbReference type="STRING" id="5514.A0A395RW24"/>
<organism evidence="6 7">
    <name type="scientific">Fusarium sporotrichioides</name>
    <dbReference type="NCBI Taxonomy" id="5514"/>
    <lineage>
        <taxon>Eukaryota</taxon>
        <taxon>Fungi</taxon>
        <taxon>Dikarya</taxon>
        <taxon>Ascomycota</taxon>
        <taxon>Pezizomycotina</taxon>
        <taxon>Sordariomycetes</taxon>
        <taxon>Hypocreomycetidae</taxon>
        <taxon>Hypocreales</taxon>
        <taxon>Nectriaceae</taxon>
        <taxon>Fusarium</taxon>
    </lineage>
</organism>
<feature type="region of interest" description="Disordered" evidence="4">
    <location>
        <begin position="1"/>
        <end position="43"/>
    </location>
</feature>
<accession>A0A395RW24</accession>
<keyword evidence="6" id="KW-0418">Kinase</keyword>
<dbReference type="GO" id="GO:0004672">
    <property type="term" value="F:protein kinase activity"/>
    <property type="evidence" value="ECO:0007669"/>
    <property type="project" value="InterPro"/>
</dbReference>
<dbReference type="SUPFAM" id="SSF56112">
    <property type="entry name" value="Protein kinase-like (PK-like)"/>
    <property type="match status" value="1"/>
</dbReference>
<dbReference type="Proteomes" id="UP000266152">
    <property type="component" value="Unassembled WGS sequence"/>
</dbReference>
<dbReference type="InterPro" id="IPR036770">
    <property type="entry name" value="Ankyrin_rpt-contain_sf"/>
</dbReference>
<dbReference type="InterPro" id="IPR000719">
    <property type="entry name" value="Prot_kinase_dom"/>
</dbReference>
<dbReference type="InterPro" id="IPR002110">
    <property type="entry name" value="Ankyrin_rpt"/>
</dbReference>
<sequence>MRVDTPKSEVEGEAAGLSTAASQATEKPLNKQDEDETLGESEDEDIKAHVAKYKQEAAFPFEIGDTVWIMKPGYRAPLGEFRITKAYANDMFQLESCATSVAHPELVAGKDLRHVSTTALDFVSALVTTKFNIFTSGELRLDDITFRVAGRGGHASIEIGVAKLPRKRLVAVKHSLLQSDQWFNGPSDSEKVLGRAFEQIVRELRVLGHGSIRKHKNLVNLEGICMDDFNSVPSLAIVMEYSKFGTLRQFLVENKDKISLDERMSFVMQSCRGLDALHQVKVCHADIKIDNALVFKYSTGPTDTDTWIIKISDLGQSVIASRDNPDGRVPCRSGTRLLEAPEIRRGDAFFDTGYNIHAALRTDVFSFGLYMWEVVNNGEQYFDTNWIHQRGRQIDIDTMENFLNELPEDGLLSYATIFAKGFTRQGISEQLLLLLRGTLPDNPHSRKTMSELMTLFVDSEESDESDAASGSSDDVEAILAQLDMENDQFSPSSIVSWGTRNSFYDLEFQGILLGNSVLNNIPVSLQRNILAELKVMALSDSSQNPSASHAAITISECYTAGFGGSHDTAQVIQWLGTAASRGSHKAGLIYHRVRRAIGMPRQCIDVAKEGQVLESGLQNIPTDKYLSERIVHHARSIMESARNDMMQTTLLGDEQDIGSLQTGDVTLAVFSEAHVDTLLPIHVASWLGDEALVAHLLEKCQADVRSHLGFNAIHFACLGGHLSIVRLLISHGVPLTTAHFRSITPLHLALFFNWDDMLSAVQLLLHHGCSLEARTRTVNWEAHDMIVNGTPMEWAIQSRNRALVRLFLSLSVQPPDQICYSIAIQHFYWEILEDLLHHLQRSPDKLPDGTVTLQVADRPFLHWIAHGQDHTEAIKKTVQLCHDNGFLGLATDGTSHLSLLMDILRTTGDFTMFNAALDVSSDEHIRKRKPGFLDDPLIVTAFRETAHKHAFRDTLTKLTSFYTIDELEDGRMSLEGSLLGAAVASNNIVGARVLLERGVDVNKPFIICGVIATNATQQCIADKCSPEMLSLFVENGADLLAKSPMTGLTPLHSLIGGRMQVKDILDILSKHEQPDQVFIEALHRSFGNLVLSSMKYSPGALTGKQKSKASQLRKNLQDQFCQLLLYPQFKRFIDHPQHEDGPTMIQQAAYLVHPFTVQVLLEAGADASRPLRRGDRTVLPLELACITGRGLYATKDVGAEYREGTKYISMDQAMDVATELLQFHQARGDGLFEGITELHLASRMVCEEGLAKCIERGQSMDSKGRWPGVEHMVTPRELALLALHDKIGVAFTDLIPSFDDELLGEQAVELLDVFRKGPESSEDSSSVHTDDLDY</sequence>
<evidence type="ECO:0000256" key="4">
    <source>
        <dbReference type="SAM" id="MobiDB-lite"/>
    </source>
</evidence>
<protein>
    <submittedName>
        <fullName evidence="6">Serine threonine kinase</fullName>
    </submittedName>
</protein>